<feature type="region of interest" description="Disordered" evidence="1">
    <location>
        <begin position="236"/>
        <end position="300"/>
    </location>
</feature>
<dbReference type="VEuPathDB" id="VectorBase:CPIJ002367"/>
<evidence type="ECO:0000259" key="3">
    <source>
        <dbReference type="SMART" id="SM00181"/>
    </source>
</evidence>
<proteinExistence type="predicted"/>
<evidence type="ECO:0000256" key="1">
    <source>
        <dbReference type="SAM" id="MobiDB-lite"/>
    </source>
</evidence>
<dbReference type="Proteomes" id="UP000002320">
    <property type="component" value="Unassembled WGS sequence"/>
</dbReference>
<feature type="domain" description="EGF-like" evidence="3">
    <location>
        <begin position="68"/>
        <end position="105"/>
    </location>
</feature>
<dbReference type="eggNOG" id="KOG1218">
    <property type="taxonomic scope" value="Eukaryota"/>
</dbReference>
<dbReference type="HOGENOM" id="CLU_436953_0_0_1"/>
<dbReference type="AlphaFoldDB" id="B0W5X7"/>
<evidence type="ECO:0000313" key="4">
    <source>
        <dbReference type="EMBL" id="EDS35964.1"/>
    </source>
</evidence>
<evidence type="ECO:0000313" key="6">
    <source>
        <dbReference type="Proteomes" id="UP000002320"/>
    </source>
</evidence>
<feature type="chain" id="PRO_5014566505" description="EGF-like domain-containing protein" evidence="2">
    <location>
        <begin position="20"/>
        <end position="656"/>
    </location>
</feature>
<dbReference type="OrthoDB" id="504708at2759"/>
<feature type="domain" description="EGF-like" evidence="3">
    <location>
        <begin position="316"/>
        <end position="346"/>
    </location>
</feature>
<evidence type="ECO:0000313" key="5">
    <source>
        <dbReference type="EnsemblMetazoa" id="CPIJ002367-PA"/>
    </source>
</evidence>
<reference evidence="5" key="2">
    <citation type="submission" date="2020-05" db="UniProtKB">
        <authorList>
            <consortium name="EnsemblMetazoa"/>
        </authorList>
    </citation>
    <scope>IDENTIFICATION</scope>
    <source>
        <strain evidence="5">JHB</strain>
    </source>
</reference>
<evidence type="ECO:0000256" key="2">
    <source>
        <dbReference type="SAM" id="SignalP"/>
    </source>
</evidence>
<feature type="domain" description="EGF-like" evidence="3">
    <location>
        <begin position="482"/>
        <end position="523"/>
    </location>
</feature>
<dbReference type="VEuPathDB" id="VectorBase:CQUJHB016640"/>
<keyword evidence="2" id="KW-0732">Signal</keyword>
<dbReference type="InterPro" id="IPR000742">
    <property type="entry name" value="EGF"/>
</dbReference>
<dbReference type="EMBL" id="DS231845">
    <property type="protein sequence ID" value="EDS35964.1"/>
    <property type="molecule type" value="Genomic_DNA"/>
</dbReference>
<organism>
    <name type="scientific">Culex quinquefasciatus</name>
    <name type="common">Southern house mosquito</name>
    <name type="synonym">Culex pungens</name>
    <dbReference type="NCBI Taxonomy" id="7176"/>
    <lineage>
        <taxon>Eukaryota</taxon>
        <taxon>Metazoa</taxon>
        <taxon>Ecdysozoa</taxon>
        <taxon>Arthropoda</taxon>
        <taxon>Hexapoda</taxon>
        <taxon>Insecta</taxon>
        <taxon>Pterygota</taxon>
        <taxon>Neoptera</taxon>
        <taxon>Endopterygota</taxon>
        <taxon>Diptera</taxon>
        <taxon>Nematocera</taxon>
        <taxon>Culicoidea</taxon>
        <taxon>Culicidae</taxon>
        <taxon>Culicinae</taxon>
        <taxon>Culicini</taxon>
        <taxon>Culex</taxon>
        <taxon>Culex</taxon>
    </lineage>
</organism>
<feature type="domain" description="EGF-like" evidence="3">
    <location>
        <begin position="442"/>
        <end position="476"/>
    </location>
</feature>
<name>B0W5X7_CULQU</name>
<feature type="compositionally biased region" description="Basic and acidic residues" evidence="1">
    <location>
        <begin position="241"/>
        <end position="257"/>
    </location>
</feature>
<dbReference type="InterPro" id="IPR006149">
    <property type="entry name" value="EB_dom"/>
</dbReference>
<dbReference type="PANTHER" id="PTHR39069:SF8">
    <property type="entry name" value="FI17111P1"/>
    <property type="match status" value="1"/>
</dbReference>
<dbReference type="OMA" id="CICQKNY"/>
<reference evidence="4" key="1">
    <citation type="submission" date="2007-03" db="EMBL/GenBank/DDBJ databases">
        <title>Annotation of Culex pipiens quinquefasciatus.</title>
        <authorList>
            <consortium name="The Broad Institute Genome Sequencing Platform"/>
            <person name="Atkinson P.W."/>
            <person name="Hemingway J."/>
            <person name="Christensen B.M."/>
            <person name="Higgs S."/>
            <person name="Kodira C."/>
            <person name="Hannick L."/>
            <person name="Megy K."/>
            <person name="O'Leary S."/>
            <person name="Pearson M."/>
            <person name="Haas B.J."/>
            <person name="Mauceli E."/>
            <person name="Wortman J.R."/>
            <person name="Lee N.H."/>
            <person name="Guigo R."/>
            <person name="Stanke M."/>
            <person name="Alvarado L."/>
            <person name="Amedeo P."/>
            <person name="Antoine C.H."/>
            <person name="Arensburger P."/>
            <person name="Bidwell S.L."/>
            <person name="Crawford M."/>
            <person name="Camaro F."/>
            <person name="Devon K."/>
            <person name="Engels R."/>
            <person name="Hammond M."/>
            <person name="Howarth C."/>
            <person name="Koehrsen M."/>
            <person name="Lawson D."/>
            <person name="Montgomery P."/>
            <person name="Nene V."/>
            <person name="Nusbaum C."/>
            <person name="Puiu D."/>
            <person name="Romero-Severson J."/>
            <person name="Severson D.W."/>
            <person name="Shumway M."/>
            <person name="Sisk P."/>
            <person name="Stolte C."/>
            <person name="Zeng Q."/>
            <person name="Eisenstadt E."/>
            <person name="Fraser-Liggett C."/>
            <person name="Strausberg R."/>
            <person name="Galagan J."/>
            <person name="Birren B."/>
            <person name="Collins F.H."/>
        </authorList>
    </citation>
    <scope>NUCLEOTIDE SEQUENCE [LARGE SCALE GENOMIC DNA]</scope>
    <source>
        <strain evidence="4">JHB</strain>
    </source>
</reference>
<dbReference type="KEGG" id="cqu:CpipJ_CPIJ002367"/>
<dbReference type="Pfam" id="PF01683">
    <property type="entry name" value="EB"/>
    <property type="match status" value="2"/>
</dbReference>
<sequence>MQSVLKWFLLVVLVVQDMARYIANSLDTNCTMLEHRFANMPPSTTTGRDEKDPHGLMTGPESRSVLWPCATSDECSKATGAHCSIYGYCQCPAGYVFSTDVTRCLPESPYGVKCDEAVQCSHMLTGSKCEEGICTCDTNYTYVRGRCRQLANLHEPCNDDIDCFFSYNREAVVCRSGLCECAPGFYERSTNVCRRRASLGEPCLVNQDCADEGGVCQADVCQEPGAAAQTKTFRDVGVQARPEETPETRPRAIDRHQQTSGDSNAALLDDETERRKESSSSGATAKRVRLQTSYDSPTKEESTAAFGDLCAEEMQECPGMPYSVCKVGQCHCQDGFYYHSVDARCKAELGEFVRSAEDCGGGTFSAQGRCVCRNDQFYNYNMRTCLKGVLGINTPCTASSQCSPYGAAYCPTQTPKRCTCYPYATYDAQQQMCVPKKGYEEYCEKEDHCTLENTRCTEVNTCVCKPDFVYVNERCKAAKGGPCATADDCGFDKASCEPPTGSNDQAKKCDCKKGYLYHGNSCLKEAEAYEEECSANEQCQPLLGKLGKCMDEKCQCDKKDTHYNDGQCHEKKALDERCTKSSECFVEEGLENVECRNMSCQCKFDTSPDVEQQRCVKPSSGKNSSGRPSALKVITMMLTSAAVLITGSALRDAYYA</sequence>
<dbReference type="SMART" id="SM00181">
    <property type="entry name" value="EGF"/>
    <property type="match status" value="5"/>
</dbReference>
<dbReference type="PANTHER" id="PTHR39069">
    <property type="entry name" value="ECDYSONE-INDUCIBLE GENE E1, ISOFORM A"/>
    <property type="match status" value="1"/>
</dbReference>
<protein>
    <recommendedName>
        <fullName evidence="3">EGF-like domain-containing protein</fullName>
    </recommendedName>
</protein>
<accession>B0W5X7</accession>
<feature type="signal peptide" evidence="2">
    <location>
        <begin position="1"/>
        <end position="19"/>
    </location>
</feature>
<gene>
    <name evidence="5" type="primary">6033686</name>
    <name evidence="4" type="ORF">CpipJ_CPIJ002367</name>
</gene>
<dbReference type="InParanoid" id="B0W5X7"/>
<feature type="domain" description="EGF-like" evidence="3">
    <location>
        <begin position="156"/>
        <end position="194"/>
    </location>
</feature>
<dbReference type="EnsemblMetazoa" id="CPIJ002367-RA">
    <property type="protein sequence ID" value="CPIJ002367-PA"/>
    <property type="gene ID" value="CPIJ002367"/>
</dbReference>
<keyword evidence="6" id="KW-1185">Reference proteome</keyword>